<evidence type="ECO:0000313" key="1">
    <source>
        <dbReference type="EMBL" id="AFZ07469.1"/>
    </source>
</evidence>
<dbReference type="SUPFAM" id="SSF143100">
    <property type="entry name" value="TTHA1013/TTHA0281-like"/>
    <property type="match status" value="1"/>
</dbReference>
<proteinExistence type="predicted"/>
<dbReference type="Proteomes" id="UP000010478">
    <property type="component" value="Chromosome"/>
</dbReference>
<organism evidence="1 2">
    <name type="scientific">Phormidium nigroviride PCC 7112</name>
    <dbReference type="NCBI Taxonomy" id="179408"/>
    <lineage>
        <taxon>Bacteria</taxon>
        <taxon>Bacillati</taxon>
        <taxon>Cyanobacteriota</taxon>
        <taxon>Cyanophyceae</taxon>
        <taxon>Oscillatoriophycideae</taxon>
        <taxon>Oscillatoriales</taxon>
        <taxon>Oscillatoriaceae</taxon>
        <taxon>Phormidium</taxon>
    </lineage>
</organism>
<sequence>MSSLISVQTLIEYIEALPAQEQTLLFEELFRRNIIKQRQENIDSSTVKVAGESASGQALEKFPNTAKLYDALRKADPIIIGERERPRQENTKQTVKTKTLLTGNATCDIRAADRTNSGGDLDSSTANIIIKNESDTTVSAALLGWPECKAFGETRSQALQNLHDLVNAQLAEAEIVSVKFTNSRSNNPWVRLAGKYENDPYYDEVLAHIEESRRELDAETEAYYSQIDAAVETQ</sequence>
<dbReference type="KEGG" id="oni:Osc7112_3075"/>
<keyword evidence="2" id="KW-1185">Reference proteome</keyword>
<accession>K9VIX1</accession>
<protein>
    <submittedName>
        <fullName evidence="1">Uncharacterized protein</fullName>
    </submittedName>
</protein>
<gene>
    <name evidence="1" type="ORF">Osc7112_3075</name>
</gene>
<dbReference type="RefSeq" id="WP_015176747.1">
    <property type="nucleotide sequence ID" value="NC_019729.1"/>
</dbReference>
<dbReference type="AlphaFoldDB" id="K9VIX1"/>
<reference evidence="1 2" key="1">
    <citation type="submission" date="2012-05" db="EMBL/GenBank/DDBJ databases">
        <title>Finished chromosome of genome of Oscillatoria sp. PCC 7112.</title>
        <authorList>
            <consortium name="US DOE Joint Genome Institute"/>
            <person name="Gugger M."/>
            <person name="Coursin T."/>
            <person name="Rippka R."/>
            <person name="Tandeau De Marsac N."/>
            <person name="Huntemann M."/>
            <person name="Wei C.-L."/>
            <person name="Han J."/>
            <person name="Detter J.C."/>
            <person name="Han C."/>
            <person name="Tapia R."/>
            <person name="Davenport K."/>
            <person name="Daligault H."/>
            <person name="Erkkila T."/>
            <person name="Gu W."/>
            <person name="Munk A.C.C."/>
            <person name="Teshima H."/>
            <person name="Xu Y."/>
            <person name="Chain P."/>
            <person name="Chen A."/>
            <person name="Krypides N."/>
            <person name="Mavromatis K."/>
            <person name="Markowitz V."/>
            <person name="Szeto E."/>
            <person name="Ivanova N."/>
            <person name="Mikhailova N."/>
            <person name="Ovchinnikova G."/>
            <person name="Pagani I."/>
            <person name="Pati A."/>
            <person name="Goodwin L."/>
            <person name="Peters L."/>
            <person name="Pitluck S."/>
            <person name="Woyke T."/>
            <person name="Kerfeld C."/>
        </authorList>
    </citation>
    <scope>NUCLEOTIDE SEQUENCE [LARGE SCALE GENOMIC DNA]</scope>
    <source>
        <strain evidence="1 2">PCC 7112</strain>
    </source>
</reference>
<dbReference type="InterPro" id="IPR035069">
    <property type="entry name" value="TTHA1013/TTHA0281-like"/>
</dbReference>
<dbReference type="HOGENOM" id="CLU_1184094_0_0_3"/>
<evidence type="ECO:0000313" key="2">
    <source>
        <dbReference type="Proteomes" id="UP000010478"/>
    </source>
</evidence>
<dbReference type="OrthoDB" id="428699at2"/>
<dbReference type="EMBL" id="CP003614">
    <property type="protein sequence ID" value="AFZ07469.1"/>
    <property type="molecule type" value="Genomic_DNA"/>
</dbReference>
<name>K9VIX1_9CYAN</name>
<dbReference type="eggNOG" id="COG1598">
    <property type="taxonomic scope" value="Bacteria"/>
</dbReference>